<dbReference type="Proteomes" id="UP000008311">
    <property type="component" value="Unassembled WGS sequence"/>
</dbReference>
<accession>B9S9E1</accession>
<dbReference type="AlphaFoldDB" id="B9S9E1"/>
<reference evidence="2" key="1">
    <citation type="journal article" date="2010" name="Nat. Biotechnol.">
        <title>Draft genome sequence of the oilseed species Ricinus communis.</title>
        <authorList>
            <person name="Chan A.P."/>
            <person name="Crabtree J."/>
            <person name="Zhao Q."/>
            <person name="Lorenzi H."/>
            <person name="Orvis J."/>
            <person name="Puiu D."/>
            <person name="Melake-Berhan A."/>
            <person name="Jones K.M."/>
            <person name="Redman J."/>
            <person name="Chen G."/>
            <person name="Cahoon E.B."/>
            <person name="Gedil M."/>
            <person name="Stanke M."/>
            <person name="Haas B.J."/>
            <person name="Wortman J.R."/>
            <person name="Fraser-Liggett C.M."/>
            <person name="Ravel J."/>
            <person name="Rabinowicz P.D."/>
        </authorList>
    </citation>
    <scope>NUCLEOTIDE SEQUENCE [LARGE SCALE GENOMIC DNA]</scope>
    <source>
        <strain evidence="2">cv. Hale</strain>
    </source>
</reference>
<keyword evidence="2" id="KW-1185">Reference proteome</keyword>
<proteinExistence type="predicted"/>
<protein>
    <submittedName>
        <fullName evidence="1">Uncharacterized protein</fullName>
    </submittedName>
</protein>
<organism evidence="1 2">
    <name type="scientific">Ricinus communis</name>
    <name type="common">Castor bean</name>
    <dbReference type="NCBI Taxonomy" id="3988"/>
    <lineage>
        <taxon>Eukaryota</taxon>
        <taxon>Viridiplantae</taxon>
        <taxon>Streptophyta</taxon>
        <taxon>Embryophyta</taxon>
        <taxon>Tracheophyta</taxon>
        <taxon>Spermatophyta</taxon>
        <taxon>Magnoliopsida</taxon>
        <taxon>eudicotyledons</taxon>
        <taxon>Gunneridae</taxon>
        <taxon>Pentapetalae</taxon>
        <taxon>rosids</taxon>
        <taxon>fabids</taxon>
        <taxon>Malpighiales</taxon>
        <taxon>Euphorbiaceae</taxon>
        <taxon>Acalyphoideae</taxon>
        <taxon>Acalypheae</taxon>
        <taxon>Ricinus</taxon>
    </lineage>
</organism>
<name>B9S9E1_RICCO</name>
<evidence type="ECO:0000313" key="2">
    <source>
        <dbReference type="Proteomes" id="UP000008311"/>
    </source>
</evidence>
<sequence length="413" mass="47588">MRYKNNSGSTLQFSLRPDPWDFMVLVFCAVAVLKDCPSRAVPIMMCKCRLTAESGPSLYFESYGCDLNKTDQMFGSEQTITWFATVKPIYSKYKRASFEFSPILLYERGYEDRFEDREGVISSSVVRHTKRISFATLHFQRFRNQGGGGRGGRTSELWIDQTGVRITEKLLLEYCGECRSSSAVVIKCGVHVLYDDNDINLPSFIDSDTPSESLFPDCYFNDTEIKEDEEEEEEEEEEEQVNCGLIKRKWGNRSVFEYSAMYRVDGGELPQRMRLTAESGRSLCFESYGRDLNKTDQMFGSEQTITWFSTVKPIYSKYSYKRASFEFYPTLLYEFGYEDGYEDQEGVISSSVVVIKCGVHVLYDDNDINLPSFIDSDTPSESLLPHCSFNDFEIKEEEEEEEEQVNCGLIKRV</sequence>
<gene>
    <name evidence="1" type="ORF">RCOM_0884390</name>
</gene>
<evidence type="ECO:0000313" key="1">
    <source>
        <dbReference type="EMBL" id="EEF39697.1"/>
    </source>
</evidence>
<dbReference type="InParanoid" id="B9S9E1"/>
<dbReference type="EMBL" id="EQ973897">
    <property type="protein sequence ID" value="EEF39697.1"/>
    <property type="molecule type" value="Genomic_DNA"/>
</dbReference>